<keyword evidence="7" id="KW-0325">Glycoprotein</keyword>
<reference evidence="10" key="1">
    <citation type="journal article" date="2023" name="G3 (Bethesda)">
        <title>Whole genome assemblies of Zophobas morio and Tenebrio molitor.</title>
        <authorList>
            <person name="Kaur S."/>
            <person name="Stinson S.A."/>
            <person name="diCenzo G.C."/>
        </authorList>
    </citation>
    <scope>NUCLEOTIDE SEQUENCE</scope>
    <source>
        <strain evidence="10">QUZm001</strain>
    </source>
</reference>
<dbReference type="PANTHER" id="PTHR42643:SF38">
    <property type="entry name" value="IONOTROPIC RECEPTOR 100A"/>
    <property type="match status" value="1"/>
</dbReference>
<keyword evidence="9" id="KW-0732">Signal</keyword>
<evidence type="ECO:0000256" key="4">
    <source>
        <dbReference type="ARBA" id="ARBA00022989"/>
    </source>
</evidence>
<evidence type="ECO:0000256" key="8">
    <source>
        <dbReference type="SAM" id="Phobius"/>
    </source>
</evidence>
<evidence type="ECO:0000256" key="9">
    <source>
        <dbReference type="SAM" id="SignalP"/>
    </source>
</evidence>
<evidence type="ECO:0000256" key="6">
    <source>
        <dbReference type="ARBA" id="ARBA00023170"/>
    </source>
</evidence>
<keyword evidence="3 8" id="KW-0812">Transmembrane</keyword>
<dbReference type="Proteomes" id="UP001168821">
    <property type="component" value="Unassembled WGS sequence"/>
</dbReference>
<comment type="caution">
    <text evidence="10">The sequence shown here is derived from an EMBL/GenBank/DDBJ whole genome shotgun (WGS) entry which is preliminary data.</text>
</comment>
<dbReference type="EMBL" id="JALNTZ010000006">
    <property type="protein sequence ID" value="KAJ3647502.1"/>
    <property type="molecule type" value="Genomic_DNA"/>
</dbReference>
<keyword evidence="4 8" id="KW-1133">Transmembrane helix</keyword>
<accession>A0AA38I487</accession>
<evidence type="ECO:0000256" key="3">
    <source>
        <dbReference type="ARBA" id="ARBA00022692"/>
    </source>
</evidence>
<evidence type="ECO:0000256" key="1">
    <source>
        <dbReference type="ARBA" id="ARBA00004651"/>
    </source>
</evidence>
<organism evidence="10 11">
    <name type="scientific">Zophobas morio</name>
    <dbReference type="NCBI Taxonomy" id="2755281"/>
    <lineage>
        <taxon>Eukaryota</taxon>
        <taxon>Metazoa</taxon>
        <taxon>Ecdysozoa</taxon>
        <taxon>Arthropoda</taxon>
        <taxon>Hexapoda</taxon>
        <taxon>Insecta</taxon>
        <taxon>Pterygota</taxon>
        <taxon>Neoptera</taxon>
        <taxon>Endopterygota</taxon>
        <taxon>Coleoptera</taxon>
        <taxon>Polyphaga</taxon>
        <taxon>Cucujiformia</taxon>
        <taxon>Tenebrionidae</taxon>
        <taxon>Zophobas</taxon>
    </lineage>
</organism>
<keyword evidence="5 8" id="KW-0472">Membrane</keyword>
<dbReference type="SUPFAM" id="SSF53850">
    <property type="entry name" value="Periplasmic binding protein-like II"/>
    <property type="match status" value="1"/>
</dbReference>
<dbReference type="InterPro" id="IPR052192">
    <property type="entry name" value="Insect_Ionotropic_Sensory_Rcpt"/>
</dbReference>
<keyword evidence="2" id="KW-1003">Cell membrane</keyword>
<dbReference type="GO" id="GO:0005886">
    <property type="term" value="C:plasma membrane"/>
    <property type="evidence" value="ECO:0007669"/>
    <property type="project" value="UniProtKB-SubCell"/>
</dbReference>
<evidence type="ECO:0008006" key="12">
    <source>
        <dbReference type="Google" id="ProtNLM"/>
    </source>
</evidence>
<feature type="chain" id="PRO_5041219676" description="Ionotropic receptor" evidence="9">
    <location>
        <begin position="20"/>
        <end position="658"/>
    </location>
</feature>
<dbReference type="AlphaFoldDB" id="A0AA38I487"/>
<feature type="signal peptide" evidence="9">
    <location>
        <begin position="1"/>
        <end position="19"/>
    </location>
</feature>
<evidence type="ECO:0000256" key="2">
    <source>
        <dbReference type="ARBA" id="ARBA00022475"/>
    </source>
</evidence>
<name>A0AA38I487_9CUCU</name>
<protein>
    <recommendedName>
        <fullName evidence="12">Ionotropic receptor</fullName>
    </recommendedName>
</protein>
<evidence type="ECO:0000313" key="10">
    <source>
        <dbReference type="EMBL" id="KAJ3647502.1"/>
    </source>
</evidence>
<gene>
    <name evidence="10" type="ORF">Zmor_019376</name>
</gene>
<evidence type="ECO:0000313" key="11">
    <source>
        <dbReference type="Proteomes" id="UP001168821"/>
    </source>
</evidence>
<feature type="transmembrane region" description="Helical" evidence="8">
    <location>
        <begin position="438"/>
        <end position="460"/>
    </location>
</feature>
<proteinExistence type="predicted"/>
<evidence type="ECO:0000256" key="7">
    <source>
        <dbReference type="ARBA" id="ARBA00023180"/>
    </source>
</evidence>
<evidence type="ECO:0000256" key="5">
    <source>
        <dbReference type="ARBA" id="ARBA00023136"/>
    </source>
</evidence>
<keyword evidence="11" id="KW-1185">Reference proteome</keyword>
<comment type="subcellular location">
    <subcellularLocation>
        <location evidence="1">Cell membrane</location>
        <topology evidence="1">Multi-pass membrane protein</topology>
    </subcellularLocation>
</comment>
<keyword evidence="6" id="KW-0675">Receptor</keyword>
<sequence>MRNNLFLGTILHILTISLSLKFTDKSEQCSHYYNDFWIIYENHFFLVNKFTIHVVQNEKNQAEVNQYTNIFLKRINSHFDAFKIEESFLGDLKNHKRRFCKNCIIPGTTLDPIDQQELARIKLLSSDSSNGYYIVSWDVETLHDFLDHNSSTIILEERATYALQFVFHSSEYCSTIEYQIGAILQRFWVDYNVVNVIAHTPCSCHSSRIYIYRPFVKINESWGITQYYSFDEITSNFRTITNILDNFNQFPLNITIIPNLLGAVINLPNLLKHNPIYQNLSSSKGFGGVDGLILATLADRFNFDVNLVNTTTDKYFSDFLPQGTPSSGGLNDALEPKVAYSANSKFLLRYDLNVDFVVVHAVDHLCVVVPKAQKIPKWTGLFRCFTQNAWFLIASTCIVCTVVWYLIAPTTSLSDCFWTMFSYLFGSPVKVVPRNNQLFVLASCLYFNIVVLGIIQGYLFRTITTTEFGLDMDTLDDVDKSGLTIETSLWLPVDGNSSTIANLRKKLKWTGFHVYDSVATHRNIAATNLQFYADFLIRSKYIDEEGLPLLHIVDECLITSFVGHFMPKGSALFTIFNNAIMKMVESGLAHKWLRDISDSKITENIIKLNKNKEVIRAFSLYDLQIAFYLVVFGCIISVFIFLSEVLWHKKYTLRIKTQ</sequence>
<dbReference type="PANTHER" id="PTHR42643">
    <property type="entry name" value="IONOTROPIC RECEPTOR 20A-RELATED"/>
    <property type="match status" value="1"/>
</dbReference>
<feature type="transmembrane region" description="Helical" evidence="8">
    <location>
        <begin position="625"/>
        <end position="647"/>
    </location>
</feature>